<dbReference type="AlphaFoldDB" id="A0A2S7T6D8"/>
<dbReference type="Proteomes" id="UP000239366">
    <property type="component" value="Unassembled WGS sequence"/>
</dbReference>
<evidence type="ECO:0000256" key="2">
    <source>
        <dbReference type="ARBA" id="ARBA00022692"/>
    </source>
</evidence>
<evidence type="ECO:0008006" key="8">
    <source>
        <dbReference type="Google" id="ProtNLM"/>
    </source>
</evidence>
<evidence type="ECO:0000256" key="1">
    <source>
        <dbReference type="ARBA" id="ARBA00004141"/>
    </source>
</evidence>
<feature type="transmembrane region" description="Helical" evidence="5">
    <location>
        <begin position="124"/>
        <end position="143"/>
    </location>
</feature>
<evidence type="ECO:0000313" key="6">
    <source>
        <dbReference type="EMBL" id="PQJ15480.1"/>
    </source>
</evidence>
<comment type="subcellular location">
    <subcellularLocation>
        <location evidence="1">Membrane</location>
        <topology evidence="1">Multi-pass membrane protein</topology>
    </subcellularLocation>
</comment>
<keyword evidence="7" id="KW-1185">Reference proteome</keyword>
<dbReference type="Pfam" id="PF02535">
    <property type="entry name" value="Zip"/>
    <property type="match status" value="1"/>
</dbReference>
<comment type="caution">
    <text evidence="6">The sequence shown here is derived from an EMBL/GenBank/DDBJ whole genome shotgun (WGS) entry which is preliminary data.</text>
</comment>
<dbReference type="EMBL" id="MQVX01000001">
    <property type="protein sequence ID" value="PQJ15480.1"/>
    <property type="molecule type" value="Genomic_DNA"/>
</dbReference>
<gene>
    <name evidence="6" type="ORF">BST99_06785</name>
</gene>
<dbReference type="PANTHER" id="PTHR11040:SF44">
    <property type="entry name" value="PROTEIN ZNTC-RELATED"/>
    <property type="match status" value="1"/>
</dbReference>
<dbReference type="InterPro" id="IPR003689">
    <property type="entry name" value="ZIP"/>
</dbReference>
<proteinExistence type="predicted"/>
<dbReference type="PANTHER" id="PTHR11040">
    <property type="entry name" value="ZINC/IRON TRANSPORTER"/>
    <property type="match status" value="1"/>
</dbReference>
<evidence type="ECO:0000256" key="3">
    <source>
        <dbReference type="ARBA" id="ARBA00022989"/>
    </source>
</evidence>
<evidence type="ECO:0000256" key="4">
    <source>
        <dbReference type="ARBA" id="ARBA00023136"/>
    </source>
</evidence>
<dbReference type="RefSeq" id="WP_105001132.1">
    <property type="nucleotide sequence ID" value="NZ_MQVX01000001.1"/>
</dbReference>
<feature type="transmembrane region" description="Helical" evidence="5">
    <location>
        <begin position="34"/>
        <end position="52"/>
    </location>
</feature>
<evidence type="ECO:0000256" key="5">
    <source>
        <dbReference type="SAM" id="Phobius"/>
    </source>
</evidence>
<feature type="transmembrane region" description="Helical" evidence="5">
    <location>
        <begin position="183"/>
        <end position="201"/>
    </location>
</feature>
<reference evidence="7" key="1">
    <citation type="submission" date="2016-11" db="EMBL/GenBank/DDBJ databases">
        <title>Trade-off between light-utilization and light-protection in marine flavobacteria.</title>
        <authorList>
            <person name="Kumagai Y."/>
            <person name="Yoshizawa S."/>
            <person name="Kogure K."/>
        </authorList>
    </citation>
    <scope>NUCLEOTIDE SEQUENCE [LARGE SCALE GENOMIC DNA]</scope>
    <source>
        <strain evidence="7">SG-18</strain>
    </source>
</reference>
<keyword evidence="4 5" id="KW-0472">Membrane</keyword>
<dbReference type="GO" id="GO:0016020">
    <property type="term" value="C:membrane"/>
    <property type="evidence" value="ECO:0007669"/>
    <property type="project" value="UniProtKB-SubCell"/>
</dbReference>
<feature type="transmembrane region" description="Helical" evidence="5">
    <location>
        <begin position="64"/>
        <end position="81"/>
    </location>
</feature>
<feature type="transmembrane region" description="Helical" evidence="5">
    <location>
        <begin position="152"/>
        <end position="171"/>
    </location>
</feature>
<name>A0A2S7T6D8_9FLAO</name>
<accession>A0A2S7T6D8</accession>
<dbReference type="OrthoDB" id="654481at2"/>
<keyword evidence="3 5" id="KW-1133">Transmembrane helix</keyword>
<organism evidence="6 7">
    <name type="scientific">Aureicoccus marinus</name>
    <dbReference type="NCBI Taxonomy" id="754435"/>
    <lineage>
        <taxon>Bacteria</taxon>
        <taxon>Pseudomonadati</taxon>
        <taxon>Bacteroidota</taxon>
        <taxon>Flavobacteriia</taxon>
        <taxon>Flavobacteriales</taxon>
        <taxon>Flavobacteriaceae</taxon>
        <taxon>Aureicoccus</taxon>
    </lineage>
</organism>
<evidence type="ECO:0000313" key="7">
    <source>
        <dbReference type="Proteomes" id="UP000239366"/>
    </source>
</evidence>
<sequence>MSLPLQYTALISLVLMGFLLGVFVGEKKAPYTKLLLVFSGAFLLGTTFFELVPEIYQQEDHHRLTLFVLAGILLQTFLEFFSKGAEHGHTHNRFSQKSFPWVLFLSLSAHALLEGAPLSEDSNLVFGVLVHKIPVAILLGILFRSAEISKTLTVLFAIGFSLMSPLGNILMNQDWSLPYQSEVTALSVGILFHVATIIIFETSQDHRFNLRKLVVVCLGIVMSYLL</sequence>
<feature type="transmembrane region" description="Helical" evidence="5">
    <location>
        <begin position="6"/>
        <end position="25"/>
    </location>
</feature>
<protein>
    <recommendedName>
        <fullName evidence="8">ZIP family metal transporter</fullName>
    </recommendedName>
</protein>
<dbReference type="GO" id="GO:0005385">
    <property type="term" value="F:zinc ion transmembrane transporter activity"/>
    <property type="evidence" value="ECO:0007669"/>
    <property type="project" value="TreeGrafter"/>
</dbReference>
<keyword evidence="2 5" id="KW-0812">Transmembrane</keyword>